<reference evidence="4 5" key="1">
    <citation type="submission" date="2019-10" db="EMBL/GenBank/DDBJ databases">
        <authorList>
            <person name="Palmer J.M."/>
        </authorList>
    </citation>
    <scope>NUCLEOTIDE SEQUENCE [LARGE SCALE GENOMIC DNA]</scope>
    <source>
        <strain evidence="4 5">TWF694</strain>
    </source>
</reference>
<dbReference type="AlphaFoldDB" id="A0AAV9WV09"/>
<dbReference type="PANTHER" id="PTHR12354:SF1">
    <property type="entry name" value="INTERFERON-RELATED DEVELOPMENTAL REGULATOR 1"/>
    <property type="match status" value="1"/>
</dbReference>
<feature type="domain" description="Interferon-related developmental regulator N-terminal" evidence="3">
    <location>
        <begin position="72"/>
        <end position="375"/>
    </location>
</feature>
<proteinExistence type="inferred from homology"/>
<feature type="region of interest" description="Disordered" evidence="2">
    <location>
        <begin position="1"/>
        <end position="52"/>
    </location>
</feature>
<evidence type="ECO:0000259" key="3">
    <source>
        <dbReference type="Pfam" id="PF05004"/>
    </source>
</evidence>
<evidence type="ECO:0000256" key="2">
    <source>
        <dbReference type="SAM" id="MobiDB-lite"/>
    </source>
</evidence>
<comment type="similarity">
    <text evidence="1">Belongs to the IFRD family.</text>
</comment>
<comment type="caution">
    <text evidence="4">The sequence shown here is derived from an EMBL/GenBank/DDBJ whole genome shotgun (WGS) entry which is preliminary data.</text>
</comment>
<sequence>MSDLRRRALGGGKTPSKRSSLSKSGSKSTSKATSKANSATHSRHGTDDEGAWDSDGSVWSFGSLNDELKNLEDAGHHTASWNEDLADRIVRITDKDMRKKLATGGLEEALTAYNRHLQSKFTASELEGRTSGIVDSLSRSIRAGKTDKETTLACQAMVLTLITDNDCTTFNDLNSSLQRVISDHDSLVVKTAAIHALGALTFFTEPSMDDVEGIMDFLHEIIENDGNTIGAGDDPSTVAAAIEEWGLLLTHIDDAEEITERSSEAFIDQLESTEIEVQVAAGEVIALLFEKAHRESDSDDEESDEQTSEDEYHSGFIVTPPEQEPQGPVQKYTVYRNQPHLKQLLTDLSRSSAKNVSKKNRRTQHATFANVLHTVNYPLHGPNYSRALDFDGREQGSRLEVKVGRKGVVKLNSWWKLIRWNALRRFLGGGILVHWQENPVIFQSLPLIMDTPAAHKKTGGRMERMTLSPYD</sequence>
<dbReference type="InterPro" id="IPR007701">
    <property type="entry name" value="Interferon-rel_develop_reg_N"/>
</dbReference>
<dbReference type="SUPFAM" id="SSF48371">
    <property type="entry name" value="ARM repeat"/>
    <property type="match status" value="1"/>
</dbReference>
<dbReference type="InterPro" id="IPR016024">
    <property type="entry name" value="ARM-type_fold"/>
</dbReference>
<dbReference type="Proteomes" id="UP001365542">
    <property type="component" value="Unassembled WGS sequence"/>
</dbReference>
<dbReference type="EMBL" id="JAVHJO010000016">
    <property type="protein sequence ID" value="KAK6526298.1"/>
    <property type="molecule type" value="Genomic_DNA"/>
</dbReference>
<protein>
    <recommendedName>
        <fullName evidence="3">Interferon-related developmental regulator N-terminal domain-containing protein</fullName>
    </recommendedName>
</protein>
<evidence type="ECO:0000256" key="1">
    <source>
        <dbReference type="ARBA" id="ARBA00008828"/>
    </source>
</evidence>
<gene>
    <name evidence="4" type="ORF">TWF694_004898</name>
</gene>
<feature type="compositionally biased region" description="Low complexity" evidence="2">
    <location>
        <begin position="17"/>
        <end position="40"/>
    </location>
</feature>
<feature type="region of interest" description="Disordered" evidence="2">
    <location>
        <begin position="293"/>
        <end position="327"/>
    </location>
</feature>
<dbReference type="Pfam" id="PF05004">
    <property type="entry name" value="IFRD"/>
    <property type="match status" value="1"/>
</dbReference>
<keyword evidence="5" id="KW-1185">Reference proteome</keyword>
<feature type="compositionally biased region" description="Acidic residues" evidence="2">
    <location>
        <begin position="297"/>
        <end position="309"/>
    </location>
</feature>
<dbReference type="InterPro" id="IPR039777">
    <property type="entry name" value="IFRD"/>
</dbReference>
<accession>A0AAV9WV09</accession>
<evidence type="ECO:0000313" key="5">
    <source>
        <dbReference type="Proteomes" id="UP001365542"/>
    </source>
</evidence>
<name>A0AAV9WV09_9PEZI</name>
<evidence type="ECO:0000313" key="4">
    <source>
        <dbReference type="EMBL" id="KAK6526298.1"/>
    </source>
</evidence>
<organism evidence="4 5">
    <name type="scientific">Orbilia ellipsospora</name>
    <dbReference type="NCBI Taxonomy" id="2528407"/>
    <lineage>
        <taxon>Eukaryota</taxon>
        <taxon>Fungi</taxon>
        <taxon>Dikarya</taxon>
        <taxon>Ascomycota</taxon>
        <taxon>Pezizomycotina</taxon>
        <taxon>Orbiliomycetes</taxon>
        <taxon>Orbiliales</taxon>
        <taxon>Orbiliaceae</taxon>
        <taxon>Orbilia</taxon>
    </lineage>
</organism>
<dbReference type="PANTHER" id="PTHR12354">
    <property type="entry name" value="INTERFERON-RELATED DEVELOPMENTAL REGULATOR"/>
    <property type="match status" value="1"/>
</dbReference>